<sequence length="75" mass="8206">MDLVHFNSDPYHTGGGYLNYGAEKLPDEYAKSQFPGVYNNGRDTLMSPSPMIDRTRDGSSVTEPVLIVAAAGHLY</sequence>
<evidence type="ECO:0000313" key="2">
    <source>
        <dbReference type="Proteomes" id="UP000499080"/>
    </source>
</evidence>
<comment type="caution">
    <text evidence="1">The sequence shown here is derived from an EMBL/GenBank/DDBJ whole genome shotgun (WGS) entry which is preliminary data.</text>
</comment>
<name>A0A4Y2MYV0_ARAVE</name>
<dbReference type="Proteomes" id="UP000499080">
    <property type="component" value="Unassembled WGS sequence"/>
</dbReference>
<proteinExistence type="predicted"/>
<reference evidence="1 2" key="1">
    <citation type="journal article" date="2019" name="Sci. Rep.">
        <title>Orb-weaving spider Araneus ventricosus genome elucidates the spidroin gene catalogue.</title>
        <authorList>
            <person name="Kono N."/>
            <person name="Nakamura H."/>
            <person name="Ohtoshi R."/>
            <person name="Moran D.A.P."/>
            <person name="Shinohara A."/>
            <person name="Yoshida Y."/>
            <person name="Fujiwara M."/>
            <person name="Mori M."/>
            <person name="Tomita M."/>
            <person name="Arakawa K."/>
        </authorList>
    </citation>
    <scope>NUCLEOTIDE SEQUENCE [LARGE SCALE GENOMIC DNA]</scope>
</reference>
<keyword evidence="2" id="KW-1185">Reference proteome</keyword>
<gene>
    <name evidence="1" type="ORF">AVEN_53751_1</name>
</gene>
<evidence type="ECO:0000313" key="1">
    <source>
        <dbReference type="EMBL" id="GBN31520.1"/>
    </source>
</evidence>
<dbReference type="AlphaFoldDB" id="A0A4Y2MYV0"/>
<dbReference type="EMBL" id="BGPR01008092">
    <property type="protein sequence ID" value="GBN31520.1"/>
    <property type="molecule type" value="Genomic_DNA"/>
</dbReference>
<accession>A0A4Y2MYV0</accession>
<organism evidence="1 2">
    <name type="scientific">Araneus ventricosus</name>
    <name type="common">Orbweaver spider</name>
    <name type="synonym">Epeira ventricosa</name>
    <dbReference type="NCBI Taxonomy" id="182803"/>
    <lineage>
        <taxon>Eukaryota</taxon>
        <taxon>Metazoa</taxon>
        <taxon>Ecdysozoa</taxon>
        <taxon>Arthropoda</taxon>
        <taxon>Chelicerata</taxon>
        <taxon>Arachnida</taxon>
        <taxon>Araneae</taxon>
        <taxon>Araneomorphae</taxon>
        <taxon>Entelegynae</taxon>
        <taxon>Araneoidea</taxon>
        <taxon>Araneidae</taxon>
        <taxon>Araneus</taxon>
    </lineage>
</organism>
<protein>
    <submittedName>
        <fullName evidence="1">Uncharacterized protein</fullName>
    </submittedName>
</protein>